<comment type="similarity">
    <text evidence="2">Belongs to the binding-protein-dependent transport system permease family. HisMQ subfamily.</text>
</comment>
<dbReference type="GO" id="GO:0022857">
    <property type="term" value="F:transmembrane transporter activity"/>
    <property type="evidence" value="ECO:0007669"/>
    <property type="project" value="InterPro"/>
</dbReference>
<organism evidence="10 11">
    <name type="scientific">Caballeronia mineralivorans PML1(12)</name>
    <dbReference type="NCBI Taxonomy" id="908627"/>
    <lineage>
        <taxon>Bacteria</taxon>
        <taxon>Pseudomonadati</taxon>
        <taxon>Pseudomonadota</taxon>
        <taxon>Betaproteobacteria</taxon>
        <taxon>Burkholderiales</taxon>
        <taxon>Burkholderiaceae</taxon>
        <taxon>Caballeronia</taxon>
    </lineage>
</organism>
<protein>
    <submittedName>
        <fullName evidence="10">Glutamate ABC transporter permease</fullName>
    </submittedName>
</protein>
<feature type="transmembrane region" description="Helical" evidence="8">
    <location>
        <begin position="139"/>
        <end position="157"/>
    </location>
</feature>
<dbReference type="AlphaFoldDB" id="A0A0J1CTS1"/>
<evidence type="ECO:0000256" key="1">
    <source>
        <dbReference type="ARBA" id="ARBA00004429"/>
    </source>
</evidence>
<reference evidence="10 11" key="1">
    <citation type="journal article" date="2015" name="Genome Announc.">
        <title>Draft Genome Sequence of Burkholderia sp. Strain PML1(12), an Ectomycorrhizosphere-Inhabiting Bacterium with Effective Mineral-Weathering Ability.</title>
        <authorList>
            <person name="Uroz S."/>
            <person name="Oger P."/>
        </authorList>
    </citation>
    <scope>NUCLEOTIDE SEQUENCE [LARGE SCALE GENOMIC DNA]</scope>
    <source>
        <strain evidence="11">PML1(12)</strain>
    </source>
</reference>
<dbReference type="PROSITE" id="PS50928">
    <property type="entry name" value="ABC_TM1"/>
    <property type="match status" value="1"/>
</dbReference>
<gene>
    <name evidence="10" type="ORF">EOS_22150</name>
</gene>
<accession>A0A0J1CTS1</accession>
<evidence type="ECO:0000256" key="2">
    <source>
        <dbReference type="ARBA" id="ARBA00010072"/>
    </source>
</evidence>
<evidence type="ECO:0000256" key="7">
    <source>
        <dbReference type="ARBA" id="ARBA00023136"/>
    </source>
</evidence>
<dbReference type="PATRIC" id="fig|908627.4.peg.4949"/>
<evidence type="ECO:0000313" key="10">
    <source>
        <dbReference type="EMBL" id="KLU23992.1"/>
    </source>
</evidence>
<dbReference type="Pfam" id="PF00528">
    <property type="entry name" value="BPD_transp_1"/>
    <property type="match status" value="1"/>
</dbReference>
<feature type="transmembrane region" description="Helical" evidence="8">
    <location>
        <begin position="22"/>
        <end position="46"/>
    </location>
</feature>
<dbReference type="RefSeq" id="WP_047848851.1">
    <property type="nucleotide sequence ID" value="NZ_AEJF01000136.1"/>
</dbReference>
<evidence type="ECO:0000256" key="5">
    <source>
        <dbReference type="ARBA" id="ARBA00022692"/>
    </source>
</evidence>
<comment type="caution">
    <text evidence="10">The sequence shown here is derived from an EMBL/GenBank/DDBJ whole genome shotgun (WGS) entry which is preliminary data.</text>
</comment>
<evidence type="ECO:0000256" key="6">
    <source>
        <dbReference type="ARBA" id="ARBA00022989"/>
    </source>
</evidence>
<dbReference type="InterPro" id="IPR010065">
    <property type="entry name" value="AA_ABC_transptr_permease_3TM"/>
</dbReference>
<dbReference type="CDD" id="cd06261">
    <property type="entry name" value="TM_PBP2"/>
    <property type="match status" value="1"/>
</dbReference>
<keyword evidence="7 8" id="KW-0472">Membrane</keyword>
<evidence type="ECO:0000256" key="4">
    <source>
        <dbReference type="ARBA" id="ARBA00022475"/>
    </source>
</evidence>
<dbReference type="PANTHER" id="PTHR30614">
    <property type="entry name" value="MEMBRANE COMPONENT OF AMINO ACID ABC TRANSPORTER"/>
    <property type="match status" value="1"/>
</dbReference>
<dbReference type="Gene3D" id="1.10.3720.10">
    <property type="entry name" value="MetI-like"/>
    <property type="match status" value="1"/>
</dbReference>
<evidence type="ECO:0000256" key="3">
    <source>
        <dbReference type="ARBA" id="ARBA00022448"/>
    </source>
</evidence>
<dbReference type="EMBL" id="AEJF01000136">
    <property type="protein sequence ID" value="KLU23992.1"/>
    <property type="molecule type" value="Genomic_DNA"/>
</dbReference>
<dbReference type="GO" id="GO:0043190">
    <property type="term" value="C:ATP-binding cassette (ABC) transporter complex"/>
    <property type="evidence" value="ECO:0007669"/>
    <property type="project" value="InterPro"/>
</dbReference>
<dbReference type="SUPFAM" id="SSF161098">
    <property type="entry name" value="MetI-like"/>
    <property type="match status" value="1"/>
</dbReference>
<keyword evidence="4" id="KW-1003">Cell membrane</keyword>
<feature type="transmembrane region" description="Helical" evidence="8">
    <location>
        <begin position="203"/>
        <end position="223"/>
    </location>
</feature>
<dbReference type="OrthoDB" id="6534575at2"/>
<keyword evidence="11" id="KW-1185">Reference proteome</keyword>
<dbReference type="InterPro" id="IPR000515">
    <property type="entry name" value="MetI-like"/>
</dbReference>
<dbReference type="GO" id="GO:0006865">
    <property type="term" value="P:amino acid transport"/>
    <property type="evidence" value="ECO:0007669"/>
    <property type="project" value="TreeGrafter"/>
</dbReference>
<sequence>MQVLFDQAADGGTYLGWLMSGLFWTLLLWFVSGVLAFAIGIGVGAARTVRHLPLRIAARLYVQVFRNVPLLVQVFLWYFVLPEVIPTTWGSAIKQIAPPWASFYPAVAGLSLYTASRIAEQVRAGVNSLSDGQRKAADALGLTAFQTYILILLPQALRITIPTLTSEALGLLKNTSVALTIGLLEITARAAQINEFTFRTFDAFASATVLYLLIALVLHQVAFQVERILRIPGMSPNNTPRK</sequence>
<dbReference type="InterPro" id="IPR035906">
    <property type="entry name" value="MetI-like_sf"/>
</dbReference>
<feature type="transmembrane region" description="Helical" evidence="8">
    <location>
        <begin position="58"/>
        <end position="80"/>
    </location>
</feature>
<feature type="transmembrane region" description="Helical" evidence="8">
    <location>
        <begin position="100"/>
        <end position="119"/>
    </location>
</feature>
<evidence type="ECO:0000256" key="8">
    <source>
        <dbReference type="RuleBase" id="RU363032"/>
    </source>
</evidence>
<keyword evidence="5 8" id="KW-0812">Transmembrane</keyword>
<comment type="subcellular location">
    <subcellularLocation>
        <location evidence="1">Cell inner membrane</location>
        <topology evidence="1">Multi-pass membrane protein</topology>
    </subcellularLocation>
    <subcellularLocation>
        <location evidence="8">Cell membrane</location>
        <topology evidence="8">Multi-pass membrane protein</topology>
    </subcellularLocation>
</comment>
<evidence type="ECO:0000259" key="9">
    <source>
        <dbReference type="PROSITE" id="PS50928"/>
    </source>
</evidence>
<dbReference type="InterPro" id="IPR043429">
    <property type="entry name" value="ArtM/GltK/GlnP/TcyL/YhdX-like"/>
</dbReference>
<keyword evidence="6 8" id="KW-1133">Transmembrane helix</keyword>
<dbReference type="Proteomes" id="UP000035963">
    <property type="component" value="Unassembled WGS sequence"/>
</dbReference>
<proteinExistence type="inferred from homology"/>
<evidence type="ECO:0000313" key="11">
    <source>
        <dbReference type="Proteomes" id="UP000035963"/>
    </source>
</evidence>
<dbReference type="NCBIfam" id="TIGR01726">
    <property type="entry name" value="HEQRo_perm_3TM"/>
    <property type="match status" value="1"/>
</dbReference>
<keyword evidence="3 8" id="KW-0813">Transport</keyword>
<dbReference type="PANTHER" id="PTHR30614:SF42">
    <property type="entry name" value="GLUTAMATE_ASPARTATE IMPORT PERMEASE PROTEIN GLTJ"/>
    <property type="match status" value="1"/>
</dbReference>
<feature type="domain" description="ABC transmembrane type-1" evidence="9">
    <location>
        <begin position="22"/>
        <end position="222"/>
    </location>
</feature>
<name>A0A0J1CTS1_9BURK</name>